<evidence type="ECO:0000313" key="3">
    <source>
        <dbReference type="Proteomes" id="UP000218209"/>
    </source>
</evidence>
<sequence length="153" mass="17003">MVDCTVEAVAEDYNVPVECVVDLMDDFGVRRPIWQDDRIRDRLMTEEIEQLLGVLTSFDALDLNDRYSDRSLEELADLYDTPVGTVMVTAEALGFFLPLGPSSRLRTDREEALIDALTRPASAAAATVAAAEKKAAADDWTVDDEEEEDDDVE</sequence>
<name>A0A1X6NNS1_PORUM</name>
<dbReference type="Proteomes" id="UP000218209">
    <property type="component" value="Unassembled WGS sequence"/>
</dbReference>
<protein>
    <submittedName>
        <fullName evidence="2">Uncharacterized protein</fullName>
    </submittedName>
</protein>
<feature type="region of interest" description="Disordered" evidence="1">
    <location>
        <begin position="134"/>
        <end position="153"/>
    </location>
</feature>
<feature type="compositionally biased region" description="Acidic residues" evidence="1">
    <location>
        <begin position="140"/>
        <end position="153"/>
    </location>
</feature>
<evidence type="ECO:0000256" key="1">
    <source>
        <dbReference type="SAM" id="MobiDB-lite"/>
    </source>
</evidence>
<dbReference type="EMBL" id="KV919284">
    <property type="protein sequence ID" value="OSX70261.1"/>
    <property type="molecule type" value="Genomic_DNA"/>
</dbReference>
<keyword evidence="3" id="KW-1185">Reference proteome</keyword>
<proteinExistence type="predicted"/>
<reference evidence="2 3" key="1">
    <citation type="submission" date="2017-03" db="EMBL/GenBank/DDBJ databases">
        <title>WGS assembly of Porphyra umbilicalis.</title>
        <authorList>
            <person name="Brawley S.H."/>
            <person name="Blouin N.A."/>
            <person name="Ficko-Blean E."/>
            <person name="Wheeler G.L."/>
            <person name="Lohr M."/>
            <person name="Goodson H.V."/>
            <person name="Jenkins J.W."/>
            <person name="Blaby-Haas C.E."/>
            <person name="Helliwell K.E."/>
            <person name="Chan C."/>
            <person name="Marriage T."/>
            <person name="Bhattacharya D."/>
            <person name="Klein A.S."/>
            <person name="Badis Y."/>
            <person name="Brodie J."/>
            <person name="Cao Y."/>
            <person name="Collen J."/>
            <person name="Dittami S.M."/>
            <person name="Gachon C.M."/>
            <person name="Green B.R."/>
            <person name="Karpowicz S."/>
            <person name="Kim J.W."/>
            <person name="Kudahl U."/>
            <person name="Lin S."/>
            <person name="Michel G."/>
            <person name="Mittag M."/>
            <person name="Olson B.J."/>
            <person name="Pangilinan J."/>
            <person name="Peng Y."/>
            <person name="Qiu H."/>
            <person name="Shu S."/>
            <person name="Singer J.T."/>
            <person name="Smith A.G."/>
            <person name="Sprecher B.N."/>
            <person name="Wagner V."/>
            <person name="Wang W."/>
            <person name="Wang Z.-Y."/>
            <person name="Yan J."/>
            <person name="Yarish C."/>
            <person name="Zoeuner-Riek S."/>
            <person name="Zhuang Y."/>
            <person name="Zou Y."/>
            <person name="Lindquist E.A."/>
            <person name="Grimwood J."/>
            <person name="Barry K."/>
            <person name="Rokhsar D.S."/>
            <person name="Schmutz J."/>
            <person name="Stiller J.W."/>
            <person name="Grossman A.R."/>
            <person name="Prochnik S.E."/>
        </authorList>
    </citation>
    <scope>NUCLEOTIDE SEQUENCE [LARGE SCALE GENOMIC DNA]</scope>
    <source>
        <strain evidence="2">4086291</strain>
    </source>
</reference>
<dbReference type="AlphaFoldDB" id="A0A1X6NNS1"/>
<dbReference type="OrthoDB" id="4710at2759"/>
<organism evidence="2 3">
    <name type="scientific">Porphyra umbilicalis</name>
    <name type="common">Purple laver</name>
    <name type="synonym">Red alga</name>
    <dbReference type="NCBI Taxonomy" id="2786"/>
    <lineage>
        <taxon>Eukaryota</taxon>
        <taxon>Rhodophyta</taxon>
        <taxon>Bangiophyceae</taxon>
        <taxon>Bangiales</taxon>
        <taxon>Bangiaceae</taxon>
        <taxon>Porphyra</taxon>
    </lineage>
</organism>
<accession>A0A1X6NNS1</accession>
<evidence type="ECO:0000313" key="2">
    <source>
        <dbReference type="EMBL" id="OSX70261.1"/>
    </source>
</evidence>
<gene>
    <name evidence="2" type="ORF">BU14_0824s0002</name>
</gene>